<keyword evidence="9" id="KW-0807">Transducer</keyword>
<dbReference type="OMA" id="IMNRREC"/>
<accession>A0A8C6QDU7</accession>
<feature type="transmembrane region" description="Helical" evidence="10">
    <location>
        <begin position="182"/>
        <end position="200"/>
    </location>
</feature>
<feature type="transmembrane region" description="Helical" evidence="10">
    <location>
        <begin position="116"/>
        <end position="136"/>
    </location>
</feature>
<evidence type="ECO:0000259" key="11">
    <source>
        <dbReference type="PROSITE" id="PS50262"/>
    </source>
</evidence>
<dbReference type="AlphaFoldDB" id="A0A8C6QDU7"/>
<dbReference type="Ensembl" id="ENSNGAT00000002979.1">
    <property type="protein sequence ID" value="ENSNGAP00000002519.1"/>
    <property type="gene ID" value="ENSNGAG00000002270.1"/>
</dbReference>
<evidence type="ECO:0000256" key="2">
    <source>
        <dbReference type="ARBA" id="ARBA00010663"/>
    </source>
</evidence>
<dbReference type="GeneTree" id="ENSGT00940000162963"/>
<dbReference type="Proteomes" id="UP000694381">
    <property type="component" value="Unassembled WGS sequence"/>
</dbReference>
<evidence type="ECO:0000256" key="5">
    <source>
        <dbReference type="ARBA" id="ARBA00022989"/>
    </source>
</evidence>
<evidence type="ECO:0000256" key="9">
    <source>
        <dbReference type="ARBA" id="ARBA00023224"/>
    </source>
</evidence>
<dbReference type="InterPro" id="IPR017452">
    <property type="entry name" value="GPCR_Rhodpsn_7TM"/>
</dbReference>
<dbReference type="SUPFAM" id="SSF81321">
    <property type="entry name" value="Family A G protein-coupled receptor-like"/>
    <property type="match status" value="1"/>
</dbReference>
<dbReference type="PROSITE" id="PS50262">
    <property type="entry name" value="G_PROTEIN_RECEP_F1_2"/>
    <property type="match status" value="1"/>
</dbReference>
<organism evidence="12 13">
    <name type="scientific">Nannospalax galili</name>
    <name type="common">Northern Israeli blind subterranean mole rat</name>
    <name type="synonym">Spalax galili</name>
    <dbReference type="NCBI Taxonomy" id="1026970"/>
    <lineage>
        <taxon>Eukaryota</taxon>
        <taxon>Metazoa</taxon>
        <taxon>Chordata</taxon>
        <taxon>Craniata</taxon>
        <taxon>Vertebrata</taxon>
        <taxon>Euteleostomi</taxon>
        <taxon>Mammalia</taxon>
        <taxon>Eutheria</taxon>
        <taxon>Euarchontoglires</taxon>
        <taxon>Glires</taxon>
        <taxon>Rodentia</taxon>
        <taxon>Myomorpha</taxon>
        <taxon>Muroidea</taxon>
        <taxon>Spalacidae</taxon>
        <taxon>Spalacinae</taxon>
        <taxon>Nannospalax</taxon>
    </lineage>
</organism>
<evidence type="ECO:0000313" key="12">
    <source>
        <dbReference type="Ensembl" id="ENSNGAP00000002519.1"/>
    </source>
</evidence>
<keyword evidence="3" id="KW-1003">Cell membrane</keyword>
<comment type="subcellular location">
    <subcellularLocation>
        <location evidence="1">Cell membrane</location>
        <topology evidence="1">Multi-pass membrane protein</topology>
    </subcellularLocation>
</comment>
<evidence type="ECO:0000256" key="8">
    <source>
        <dbReference type="ARBA" id="ARBA00023170"/>
    </source>
</evidence>
<dbReference type="GO" id="GO:0005886">
    <property type="term" value="C:plasma membrane"/>
    <property type="evidence" value="ECO:0007669"/>
    <property type="project" value="UniProtKB-SubCell"/>
</dbReference>
<evidence type="ECO:0000313" key="13">
    <source>
        <dbReference type="Proteomes" id="UP000694381"/>
    </source>
</evidence>
<dbReference type="FunFam" id="1.10.1220.70:FF:000001">
    <property type="entry name" value="Olfactory receptor"/>
    <property type="match status" value="1"/>
</dbReference>
<keyword evidence="8" id="KW-0675">Receptor</keyword>
<keyword evidence="5 10" id="KW-1133">Transmembrane helix</keyword>
<reference evidence="12" key="1">
    <citation type="submission" date="2025-08" db="UniProtKB">
        <authorList>
            <consortium name="Ensembl"/>
        </authorList>
    </citation>
    <scope>IDENTIFICATION</scope>
</reference>
<dbReference type="GO" id="GO:0004930">
    <property type="term" value="F:G protein-coupled receptor activity"/>
    <property type="evidence" value="ECO:0007669"/>
    <property type="project" value="UniProtKB-KW"/>
</dbReference>
<evidence type="ECO:0000256" key="4">
    <source>
        <dbReference type="ARBA" id="ARBA00022692"/>
    </source>
</evidence>
<keyword evidence="4 10" id="KW-0812">Transmembrane</keyword>
<evidence type="ECO:0000256" key="3">
    <source>
        <dbReference type="ARBA" id="ARBA00022475"/>
    </source>
</evidence>
<feature type="transmembrane region" description="Helical" evidence="10">
    <location>
        <begin position="148"/>
        <end position="170"/>
    </location>
</feature>
<feature type="transmembrane region" description="Helical" evidence="10">
    <location>
        <begin position="70"/>
        <end position="96"/>
    </location>
</feature>
<reference evidence="12" key="2">
    <citation type="submission" date="2025-09" db="UniProtKB">
        <authorList>
            <consortium name="Ensembl"/>
        </authorList>
    </citation>
    <scope>IDENTIFICATION</scope>
</reference>
<evidence type="ECO:0000256" key="6">
    <source>
        <dbReference type="ARBA" id="ARBA00023040"/>
    </source>
</evidence>
<comment type="similarity">
    <text evidence="2">Belongs to the G-protein coupled receptor 1 family.</text>
</comment>
<evidence type="ECO:0000256" key="10">
    <source>
        <dbReference type="SAM" id="Phobius"/>
    </source>
</evidence>
<dbReference type="Gene3D" id="1.20.1070.10">
    <property type="entry name" value="Rhodopsin 7-helix transmembrane proteins"/>
    <property type="match status" value="1"/>
</dbReference>
<feature type="domain" description="G-protein coupled receptors family 1 profile" evidence="11">
    <location>
        <begin position="39"/>
        <end position="198"/>
    </location>
</feature>
<keyword evidence="13" id="KW-1185">Reference proteome</keyword>
<name>A0A8C6QDU7_NANGA</name>
<proteinExistence type="inferred from homology"/>
<dbReference type="InterPro" id="IPR000725">
    <property type="entry name" value="Olfact_rcpt"/>
</dbReference>
<keyword evidence="7 10" id="KW-0472">Membrane</keyword>
<sequence>MDLCYTSTVVPRDLAAIIKTISYNQFMTQLFTAHWLAGVEIFILVFMALDHYIAIVKPLHYRIIMSRKMCHLLIATAWGVGYWHSITLLLMVLSLPFCDHYLCDVKPLLKLVCKDIRVVSILVIANSGMVVVDIFLVSRSSPGSCKALSTCCSHIMVVVLLFVPYIYIYVLPTGRETNDKEISVFYVVIIPMLNPLFYTLRNTEMKSALWKVWSYMSLSKLK</sequence>
<dbReference type="InterPro" id="IPR050427">
    <property type="entry name" value="Olfactory_Receptors"/>
</dbReference>
<protein>
    <recommendedName>
        <fullName evidence="11">G-protein coupled receptors family 1 profile domain-containing protein</fullName>
    </recommendedName>
</protein>
<evidence type="ECO:0000256" key="1">
    <source>
        <dbReference type="ARBA" id="ARBA00004651"/>
    </source>
</evidence>
<evidence type="ECO:0000256" key="7">
    <source>
        <dbReference type="ARBA" id="ARBA00023136"/>
    </source>
</evidence>
<dbReference type="GO" id="GO:0004984">
    <property type="term" value="F:olfactory receptor activity"/>
    <property type="evidence" value="ECO:0007669"/>
    <property type="project" value="InterPro"/>
</dbReference>
<feature type="transmembrane region" description="Helical" evidence="10">
    <location>
        <begin position="32"/>
        <end position="49"/>
    </location>
</feature>
<dbReference type="PANTHER" id="PTHR48002">
    <property type="entry name" value="OLFACTORY RECEPTOR"/>
    <property type="match status" value="1"/>
</dbReference>
<dbReference type="Pfam" id="PF13853">
    <property type="entry name" value="7tm_4"/>
    <property type="match status" value="1"/>
</dbReference>
<keyword evidence="6" id="KW-0297">G-protein coupled receptor</keyword>